<dbReference type="Gene3D" id="2.30.30.850">
    <property type="match status" value="1"/>
</dbReference>
<comment type="caution">
    <text evidence="2">The sequence shown here is derived from an EMBL/GenBank/DDBJ whole genome shotgun (WGS) entry which is preliminary data.</text>
</comment>
<gene>
    <name evidence="2" type="ORF">N1851_013336</name>
</gene>
<dbReference type="EMBL" id="JAOPHQ010002328">
    <property type="protein sequence ID" value="KAK0147241.1"/>
    <property type="molecule type" value="Genomic_DNA"/>
</dbReference>
<evidence type="ECO:0000256" key="1">
    <source>
        <dbReference type="SAM" id="MobiDB-lite"/>
    </source>
</evidence>
<feature type="region of interest" description="Disordered" evidence="1">
    <location>
        <begin position="1"/>
        <end position="25"/>
    </location>
</feature>
<protein>
    <submittedName>
        <fullName evidence="2">Uncharacterized protein</fullName>
    </submittedName>
</protein>
<organism evidence="2 3">
    <name type="scientific">Merluccius polli</name>
    <name type="common">Benguela hake</name>
    <name type="synonym">Merluccius cadenati</name>
    <dbReference type="NCBI Taxonomy" id="89951"/>
    <lineage>
        <taxon>Eukaryota</taxon>
        <taxon>Metazoa</taxon>
        <taxon>Chordata</taxon>
        <taxon>Craniata</taxon>
        <taxon>Vertebrata</taxon>
        <taxon>Euteleostomi</taxon>
        <taxon>Actinopterygii</taxon>
        <taxon>Neopterygii</taxon>
        <taxon>Teleostei</taxon>
        <taxon>Neoteleostei</taxon>
        <taxon>Acanthomorphata</taxon>
        <taxon>Zeiogadaria</taxon>
        <taxon>Gadariae</taxon>
        <taxon>Gadiformes</taxon>
        <taxon>Gadoidei</taxon>
        <taxon>Merlucciidae</taxon>
        <taxon>Merluccius</taxon>
    </lineage>
</organism>
<evidence type="ECO:0000313" key="3">
    <source>
        <dbReference type="Proteomes" id="UP001174136"/>
    </source>
</evidence>
<accession>A0AA47P1R7</accession>
<reference evidence="2" key="1">
    <citation type="journal article" date="2023" name="Front. Mar. Sci.">
        <title>A new Merluccius polli reference genome to investigate the effects of global change in West African waters.</title>
        <authorList>
            <person name="Mateo J.L."/>
            <person name="Blanco-Fernandez C."/>
            <person name="Garcia-Vazquez E."/>
            <person name="Machado-Schiaffino G."/>
        </authorList>
    </citation>
    <scope>NUCLEOTIDE SEQUENCE</scope>
    <source>
        <strain evidence="2">C29</strain>
        <tissue evidence="2">Fin</tissue>
    </source>
</reference>
<evidence type="ECO:0000313" key="2">
    <source>
        <dbReference type="EMBL" id="KAK0147241.1"/>
    </source>
</evidence>
<proteinExistence type="predicted"/>
<sequence>MKVEAEAGRQGRWIAGDSEDENRSQEFSELKPYYDQLTALVAAFSKQVAVIQGGAEQAPAPKDTEWVLLKVIKWKWSEPRWTGPYRVTERTSHAVRLDGKGDTWYHWSICRASDPPAGTRGDVKWSVREQP</sequence>
<dbReference type="Proteomes" id="UP001174136">
    <property type="component" value="Unassembled WGS sequence"/>
</dbReference>
<name>A0AA47P1R7_MERPO</name>
<keyword evidence="3" id="KW-1185">Reference proteome</keyword>
<dbReference type="AlphaFoldDB" id="A0AA47P1R7"/>